<comment type="subcellular location">
    <subcellularLocation>
        <location evidence="1">Cell membrane</location>
        <topology evidence="1">Multi-pass membrane protein</topology>
    </subcellularLocation>
</comment>
<proteinExistence type="predicted"/>
<dbReference type="AlphaFoldDB" id="A0AA96V7N3"/>
<dbReference type="InterPro" id="IPR051611">
    <property type="entry name" value="ECF_transporter_component"/>
</dbReference>
<feature type="transmembrane region" description="Helical" evidence="6">
    <location>
        <begin position="234"/>
        <end position="253"/>
    </location>
</feature>
<evidence type="ECO:0000313" key="7">
    <source>
        <dbReference type="EMBL" id="WNY28239.1"/>
    </source>
</evidence>
<dbReference type="KEGG" id="mees:MmiEs2_04230"/>
<dbReference type="Proteomes" id="UP001302662">
    <property type="component" value="Chromosome"/>
</dbReference>
<dbReference type="CDD" id="cd16914">
    <property type="entry name" value="EcfT"/>
    <property type="match status" value="1"/>
</dbReference>
<feature type="transmembrane region" description="Helical" evidence="6">
    <location>
        <begin position="109"/>
        <end position="130"/>
    </location>
</feature>
<evidence type="ECO:0000256" key="1">
    <source>
        <dbReference type="ARBA" id="ARBA00004651"/>
    </source>
</evidence>
<sequence>MGSGIDSQLYAKTSVIHRMNPMTKVIAILLLVISVAIVNDIRMAFFVLILSFLMIFAAKLPILFVARRIWSPFLFILLFAAALLLSGEGGEVLWSIGFLDITKESALNAALILIRATAAILMITVLLATTRFDMIIKVFYDLKMPVFLLQILMFSYRYIFVFSDELENMKNSMASKGFRPKLSLRMFSSIANMLGMLLIKSFERGDEVYRSMVAKGYTGKPTIITENKMRAADYAIVSIFFILAAAIHVPAIIQSGMLSGILN</sequence>
<evidence type="ECO:0000256" key="5">
    <source>
        <dbReference type="ARBA" id="ARBA00023136"/>
    </source>
</evidence>
<feature type="transmembrane region" description="Helical" evidence="6">
    <location>
        <begin position="73"/>
        <end position="97"/>
    </location>
</feature>
<evidence type="ECO:0000256" key="4">
    <source>
        <dbReference type="ARBA" id="ARBA00022989"/>
    </source>
</evidence>
<keyword evidence="8" id="KW-1185">Reference proteome</keyword>
<protein>
    <submittedName>
        <fullName evidence="7">Energy-coupling factor transporter transmembrane protein EcfT</fullName>
    </submittedName>
</protein>
<dbReference type="PANTHER" id="PTHR34857">
    <property type="entry name" value="SLL0384 PROTEIN"/>
    <property type="match status" value="1"/>
</dbReference>
<dbReference type="PANTHER" id="PTHR34857:SF2">
    <property type="entry name" value="SLL0384 PROTEIN"/>
    <property type="match status" value="1"/>
</dbReference>
<keyword evidence="5 6" id="KW-0472">Membrane</keyword>
<evidence type="ECO:0000256" key="6">
    <source>
        <dbReference type="SAM" id="Phobius"/>
    </source>
</evidence>
<dbReference type="InterPro" id="IPR012809">
    <property type="entry name" value="ECF_CbiQ"/>
</dbReference>
<dbReference type="InterPro" id="IPR003339">
    <property type="entry name" value="ABC/ECF_trnsptr_transmembrane"/>
</dbReference>
<dbReference type="GeneID" id="85196874"/>
<feature type="transmembrane region" description="Helical" evidence="6">
    <location>
        <begin position="21"/>
        <end position="38"/>
    </location>
</feature>
<dbReference type="GO" id="GO:0006824">
    <property type="term" value="P:cobalt ion transport"/>
    <property type="evidence" value="ECO:0007669"/>
    <property type="project" value="InterPro"/>
</dbReference>
<feature type="transmembrane region" description="Helical" evidence="6">
    <location>
        <begin position="44"/>
        <end position="66"/>
    </location>
</feature>
<feature type="transmembrane region" description="Helical" evidence="6">
    <location>
        <begin position="142"/>
        <end position="162"/>
    </location>
</feature>
<reference evidence="7 8" key="1">
    <citation type="submission" date="2023-07" db="EMBL/GenBank/DDBJ databases">
        <title>Closed genome sequence of Methanimicrococcus sp. Es2.</title>
        <authorList>
            <person name="Protasov E."/>
            <person name="Platt K."/>
            <person name="Reeh H."/>
            <person name="Poehlein A."/>
            <person name="Daniel R."/>
            <person name="Brune A."/>
        </authorList>
    </citation>
    <scope>NUCLEOTIDE SEQUENCE [LARGE SCALE GENOMIC DNA]</scope>
    <source>
        <strain evidence="7 8">Es2</strain>
    </source>
</reference>
<keyword evidence="4 6" id="KW-1133">Transmembrane helix</keyword>
<name>A0AA96V7N3_9EURY</name>
<dbReference type="RefSeq" id="WP_316559785.1">
    <property type="nucleotide sequence ID" value="NZ_CP131062.1"/>
</dbReference>
<dbReference type="GO" id="GO:0043190">
    <property type="term" value="C:ATP-binding cassette (ABC) transporter complex"/>
    <property type="evidence" value="ECO:0007669"/>
    <property type="project" value="InterPro"/>
</dbReference>
<dbReference type="NCBIfam" id="TIGR02454">
    <property type="entry name" value="ECF_T_CbiQ"/>
    <property type="match status" value="1"/>
</dbReference>
<evidence type="ECO:0000256" key="3">
    <source>
        <dbReference type="ARBA" id="ARBA00022692"/>
    </source>
</evidence>
<organism evidence="7 8">
    <name type="scientific">Methanimicrococcus stummii</name>
    <dbReference type="NCBI Taxonomy" id="3028294"/>
    <lineage>
        <taxon>Archaea</taxon>
        <taxon>Methanobacteriati</taxon>
        <taxon>Methanobacteriota</taxon>
        <taxon>Stenosarchaea group</taxon>
        <taxon>Methanomicrobia</taxon>
        <taxon>Methanosarcinales</taxon>
        <taxon>Methanosarcinaceae</taxon>
        <taxon>Methanimicrococcus</taxon>
    </lineage>
</organism>
<evidence type="ECO:0000256" key="2">
    <source>
        <dbReference type="ARBA" id="ARBA00022475"/>
    </source>
</evidence>
<dbReference type="EMBL" id="CP131062">
    <property type="protein sequence ID" value="WNY28239.1"/>
    <property type="molecule type" value="Genomic_DNA"/>
</dbReference>
<keyword evidence="2" id="KW-1003">Cell membrane</keyword>
<gene>
    <name evidence="7" type="primary">ecfT_1</name>
    <name evidence="7" type="ORF">MmiEs2_04230</name>
</gene>
<dbReference type="Pfam" id="PF02361">
    <property type="entry name" value="CbiQ"/>
    <property type="match status" value="1"/>
</dbReference>
<keyword evidence="3 6" id="KW-0812">Transmembrane</keyword>
<evidence type="ECO:0000313" key="8">
    <source>
        <dbReference type="Proteomes" id="UP001302662"/>
    </source>
</evidence>
<accession>A0AA96V7N3</accession>